<dbReference type="Proteomes" id="UP000008281">
    <property type="component" value="Unassembled WGS sequence"/>
</dbReference>
<dbReference type="InterPro" id="IPR051119">
    <property type="entry name" value="Nematode_SR-like"/>
</dbReference>
<keyword evidence="5 6" id="KW-0472">Membrane</keyword>
<comment type="caution">
    <text evidence="6">Lacks conserved residue(s) required for the propagation of feature annotation.</text>
</comment>
<dbReference type="HOGENOM" id="CLU_061253_1_0_1"/>
<dbReference type="InParanoid" id="E3LWT2"/>
<evidence type="ECO:0000313" key="7">
    <source>
        <dbReference type="EMBL" id="EFO83395.1"/>
    </source>
</evidence>
<dbReference type="AlphaFoldDB" id="E3LWT2"/>
<dbReference type="PRINTS" id="PR00698">
    <property type="entry name" value="TMPROTEINSRG"/>
</dbReference>
<feature type="transmembrane region" description="Helical" evidence="6">
    <location>
        <begin position="200"/>
        <end position="220"/>
    </location>
</feature>
<dbReference type="EMBL" id="DS268417">
    <property type="protein sequence ID" value="EFO83395.1"/>
    <property type="molecule type" value="Genomic_DNA"/>
</dbReference>
<feature type="transmembrane region" description="Helical" evidence="6">
    <location>
        <begin position="232"/>
        <end position="252"/>
    </location>
</feature>
<reference evidence="7" key="1">
    <citation type="submission" date="2007-07" db="EMBL/GenBank/DDBJ databases">
        <title>PCAP assembly of the Caenorhabditis remanei genome.</title>
        <authorList>
            <consortium name="The Caenorhabditis remanei Sequencing Consortium"/>
            <person name="Wilson R.K."/>
        </authorList>
    </citation>
    <scope>NUCLEOTIDE SEQUENCE [LARGE SCALE GENOMIC DNA]</scope>
    <source>
        <strain evidence="7">PB4641</strain>
    </source>
</reference>
<dbReference type="GO" id="GO:0007606">
    <property type="term" value="P:sensory perception of chemical stimulus"/>
    <property type="evidence" value="ECO:0007669"/>
    <property type="project" value="UniProtKB-UniRule"/>
</dbReference>
<feature type="transmembrane region" description="Helical" evidence="6">
    <location>
        <begin position="147"/>
        <end position="167"/>
    </location>
</feature>
<dbReference type="Pfam" id="PF02118">
    <property type="entry name" value="Srg"/>
    <property type="match status" value="1"/>
</dbReference>
<keyword evidence="3 6" id="KW-0812">Transmembrane</keyword>
<evidence type="ECO:0000256" key="1">
    <source>
        <dbReference type="ARBA" id="ARBA00004141"/>
    </source>
</evidence>
<evidence type="ECO:0000256" key="3">
    <source>
        <dbReference type="ARBA" id="ARBA00022692"/>
    </source>
</evidence>
<evidence type="ECO:0000313" key="8">
    <source>
        <dbReference type="Proteomes" id="UP000008281"/>
    </source>
</evidence>
<organism evidence="8">
    <name type="scientific">Caenorhabditis remanei</name>
    <name type="common">Caenorhabditis vulgaris</name>
    <dbReference type="NCBI Taxonomy" id="31234"/>
    <lineage>
        <taxon>Eukaryota</taxon>
        <taxon>Metazoa</taxon>
        <taxon>Ecdysozoa</taxon>
        <taxon>Nematoda</taxon>
        <taxon>Chromadorea</taxon>
        <taxon>Rhabditida</taxon>
        <taxon>Rhabditina</taxon>
        <taxon>Rhabditomorpha</taxon>
        <taxon>Rhabditoidea</taxon>
        <taxon>Rhabditidae</taxon>
        <taxon>Peloderinae</taxon>
        <taxon>Caenorhabditis</taxon>
    </lineage>
</organism>
<dbReference type="eggNOG" id="ENOG502TH98">
    <property type="taxonomic scope" value="Eukaryota"/>
</dbReference>
<feature type="transmembrane region" description="Helical" evidence="6">
    <location>
        <begin position="264"/>
        <end position="285"/>
    </location>
</feature>
<evidence type="ECO:0000256" key="5">
    <source>
        <dbReference type="ARBA" id="ARBA00023136"/>
    </source>
</evidence>
<evidence type="ECO:0000256" key="4">
    <source>
        <dbReference type="ARBA" id="ARBA00022989"/>
    </source>
</evidence>
<name>E3LWT2_CAERE</name>
<protein>
    <recommendedName>
        <fullName evidence="6">Serpentine receptor class gamma</fullName>
    </recommendedName>
</protein>
<evidence type="ECO:0000256" key="2">
    <source>
        <dbReference type="ARBA" id="ARBA00005692"/>
    </source>
</evidence>
<proteinExistence type="inferred from homology"/>
<feature type="transmembrane region" description="Helical" evidence="6">
    <location>
        <begin position="23"/>
        <end position="47"/>
    </location>
</feature>
<feature type="transmembrane region" description="Helical" evidence="6">
    <location>
        <begin position="59"/>
        <end position="79"/>
    </location>
</feature>
<dbReference type="GO" id="GO:0016020">
    <property type="term" value="C:membrane"/>
    <property type="evidence" value="ECO:0007669"/>
    <property type="project" value="UniProtKB-SubCell"/>
</dbReference>
<sequence length="315" mass="37512">MANSTAFLGCSHSYSNVEENLKLFAQLVYLVPAFLLIGRMIYVINFVYKDDFHDQERFWNLYSTDLILNWFNLLLDIFYYRPSLFIPQFCESFSFFLRANPLLIDITFPLWYYFHVGKMVTQSFLCIERMSYNLLKTNDYRKLWKHLSTVSLFLVFFFPFTLIWNILLSDKYIQYYYGGFQPNYARRVNWFGTTAWQLSYMQISMGITVITNLISAFHHFKAYQEKNPSQLCIIWGVISIDYIFCGSIFCFLNKSFAFEYSNLIFILVFLVWDGFNIISPAIMIAMNKNLRKNVFAIEYEDEENQITHSSLQIKV</sequence>
<dbReference type="PANTHER" id="PTHR31627:SF8">
    <property type="entry name" value="SERPENTINE RECEPTOR CLASS GAMMA-6-RELATED"/>
    <property type="match status" value="1"/>
</dbReference>
<keyword evidence="8" id="KW-1185">Reference proteome</keyword>
<dbReference type="InterPro" id="IPR000609">
    <property type="entry name" value="7TM_GPCR_serpentine_rcpt_Srg"/>
</dbReference>
<evidence type="ECO:0000256" key="6">
    <source>
        <dbReference type="RuleBase" id="RU280813"/>
    </source>
</evidence>
<dbReference type="OrthoDB" id="5844349at2759"/>
<comment type="similarity">
    <text evidence="2 6">Belongs to the nematode receptor-like protein srg family.</text>
</comment>
<dbReference type="GO" id="GO:0004888">
    <property type="term" value="F:transmembrane signaling receptor activity"/>
    <property type="evidence" value="ECO:0007669"/>
    <property type="project" value="InterPro"/>
</dbReference>
<dbReference type="OMA" id="WFGTTAW"/>
<accession>E3LWT2</accession>
<dbReference type="PANTHER" id="PTHR31627">
    <property type="entry name" value="SERPENTINE RECEPTOR CLASS GAMMA-RELATED"/>
    <property type="match status" value="1"/>
</dbReference>
<comment type="subcellular location">
    <subcellularLocation>
        <location evidence="1">Membrane</location>
        <topology evidence="1">Multi-pass membrane protein</topology>
    </subcellularLocation>
</comment>
<keyword evidence="4 6" id="KW-1133">Transmembrane helix</keyword>
<gene>
    <name evidence="7" type="primary">Cre-srg-6</name>
    <name evidence="7" type="ORF">CRE_03144</name>
</gene>